<proteinExistence type="inferred from homology"/>
<dbReference type="InterPro" id="IPR044068">
    <property type="entry name" value="CB"/>
</dbReference>
<dbReference type="PROSITE" id="PS51898">
    <property type="entry name" value="TYR_RECOMBINASE"/>
    <property type="match status" value="1"/>
</dbReference>
<dbReference type="InterPro" id="IPR013762">
    <property type="entry name" value="Integrase-like_cat_sf"/>
</dbReference>
<keyword evidence="7 9" id="KW-0233">DNA recombination</keyword>
<comment type="subunit">
    <text evidence="9">Forms a cyclic heterotetrameric complex composed of two molecules of XerC and two molecules of XerD.</text>
</comment>
<comment type="caution">
    <text evidence="12">The sequence shown here is derived from an EMBL/GenBank/DDBJ whole genome shotgun (WGS) entry which is preliminary data.</text>
</comment>
<evidence type="ECO:0000313" key="12">
    <source>
        <dbReference type="EMBL" id="MBB6212076.1"/>
    </source>
</evidence>
<reference evidence="12 13" key="1">
    <citation type="submission" date="2020-08" db="EMBL/GenBank/DDBJ databases">
        <title>Genomic Encyclopedia of Type Strains, Phase IV (KMG-IV): sequencing the most valuable type-strain genomes for metagenomic binning, comparative biology and taxonomic classification.</title>
        <authorList>
            <person name="Goeker M."/>
        </authorList>
    </citation>
    <scope>NUCLEOTIDE SEQUENCE [LARGE SCALE GENOMIC DNA]</scope>
    <source>
        <strain evidence="12 13">DSM 11590</strain>
    </source>
</reference>
<comment type="function">
    <text evidence="9">Site-specific tyrosine recombinase, which acts by catalyzing the cutting and rejoining of the recombining DNA molecules. The XerC-XerD complex is essential to convert dimers of the bacterial chromosome into monomers to permit their segregation at cell division. It also contributes to the segregational stability of plasmids.</text>
</comment>
<evidence type="ECO:0000259" key="10">
    <source>
        <dbReference type="PROSITE" id="PS51898"/>
    </source>
</evidence>
<evidence type="ECO:0000256" key="1">
    <source>
        <dbReference type="ARBA" id="ARBA00004496"/>
    </source>
</evidence>
<dbReference type="GO" id="GO:0005737">
    <property type="term" value="C:cytoplasm"/>
    <property type="evidence" value="ECO:0007669"/>
    <property type="project" value="UniProtKB-SubCell"/>
</dbReference>
<dbReference type="Proteomes" id="UP000544872">
    <property type="component" value="Unassembled WGS sequence"/>
</dbReference>
<evidence type="ECO:0000256" key="6">
    <source>
        <dbReference type="ARBA" id="ARBA00023125"/>
    </source>
</evidence>
<dbReference type="HAMAP" id="MF_01808">
    <property type="entry name" value="Recomb_XerC_XerD"/>
    <property type="match status" value="1"/>
</dbReference>
<feature type="domain" description="Tyr recombinase" evidence="10">
    <location>
        <begin position="128"/>
        <end position="310"/>
    </location>
</feature>
<dbReference type="GO" id="GO:0003677">
    <property type="term" value="F:DNA binding"/>
    <property type="evidence" value="ECO:0007669"/>
    <property type="project" value="UniProtKB-UniRule"/>
</dbReference>
<dbReference type="PROSITE" id="PS51900">
    <property type="entry name" value="CB"/>
    <property type="match status" value="1"/>
</dbReference>
<sequence>MAAAHPLPVVFPPLGPDLTAAVVDWQTWLAAERRSSPHTVAAYGRDLSAFFTFLTPYRGGIPELSDLADLHPADFRAWLAQRTQDGLSRPSLARALSTLRGFFKFLERTGRVENAALKTLRSPRLPKQVPRPLSETDAVETLSTAAELQDEPWLAARDVALFSLLYGCGLRLGEALSLTVADRPRGDTLRVLGKGSKERIVPVLPLVRDAIAAYLAQRPDGSPETSALFIGARGGALNPGVVQRQMRRLRVLLGLGERATPHALRHSFATHLLTNGGDLRTIQELLGHSTLATTQRYTQVDPSQLTRVYQSAHPRAGKPPAE</sequence>
<dbReference type="GO" id="GO:0006313">
    <property type="term" value="P:DNA transposition"/>
    <property type="evidence" value="ECO:0007669"/>
    <property type="project" value="UniProtKB-UniRule"/>
</dbReference>
<keyword evidence="8 9" id="KW-0131">Cell cycle</keyword>
<feature type="domain" description="Core-binding (CB)" evidence="11">
    <location>
        <begin position="16"/>
        <end position="107"/>
    </location>
</feature>
<name>A0A7W9ZIG4_NOVIT</name>
<dbReference type="EMBL" id="JACIIX010000016">
    <property type="protein sequence ID" value="MBB6212076.1"/>
    <property type="molecule type" value="Genomic_DNA"/>
</dbReference>
<evidence type="ECO:0000256" key="3">
    <source>
        <dbReference type="ARBA" id="ARBA00022618"/>
    </source>
</evidence>
<dbReference type="SUPFAM" id="SSF56349">
    <property type="entry name" value="DNA breaking-rejoining enzymes"/>
    <property type="match status" value="1"/>
</dbReference>
<keyword evidence="3 9" id="KW-0132">Cell division</keyword>
<feature type="active site" description="O-(3'-phospho-DNA)-tyrosine intermediate" evidence="9">
    <location>
        <position position="297"/>
    </location>
</feature>
<keyword evidence="2 9" id="KW-0963">Cytoplasm</keyword>
<dbReference type="PANTHER" id="PTHR30349">
    <property type="entry name" value="PHAGE INTEGRASE-RELATED"/>
    <property type="match status" value="1"/>
</dbReference>
<protein>
    <recommendedName>
        <fullName evidence="9">Tyrosine recombinase XerC</fullName>
    </recommendedName>
</protein>
<feature type="active site" evidence="9">
    <location>
        <position position="171"/>
    </location>
</feature>
<dbReference type="GO" id="GO:0009037">
    <property type="term" value="F:tyrosine-based site-specific recombinase activity"/>
    <property type="evidence" value="ECO:0007669"/>
    <property type="project" value="UniProtKB-UniRule"/>
</dbReference>
<feature type="active site" evidence="9">
    <location>
        <position position="265"/>
    </location>
</feature>
<dbReference type="AlphaFoldDB" id="A0A7W9ZIG4"/>
<evidence type="ECO:0000259" key="11">
    <source>
        <dbReference type="PROSITE" id="PS51900"/>
    </source>
</evidence>
<keyword evidence="5 9" id="KW-0229">DNA integration</keyword>
<dbReference type="Gene3D" id="1.10.443.10">
    <property type="entry name" value="Intergrase catalytic core"/>
    <property type="match status" value="1"/>
</dbReference>
<dbReference type="PANTHER" id="PTHR30349:SF90">
    <property type="entry name" value="TYROSINE RECOMBINASE XERD"/>
    <property type="match status" value="1"/>
</dbReference>
<evidence type="ECO:0000256" key="2">
    <source>
        <dbReference type="ARBA" id="ARBA00022490"/>
    </source>
</evidence>
<dbReference type="Gene3D" id="1.10.150.130">
    <property type="match status" value="1"/>
</dbReference>
<evidence type="ECO:0000256" key="9">
    <source>
        <dbReference type="HAMAP-Rule" id="MF_01808"/>
    </source>
</evidence>
<organism evidence="12 13">
    <name type="scientific">Novispirillum itersonii</name>
    <name type="common">Aquaspirillum itersonii</name>
    <dbReference type="NCBI Taxonomy" id="189"/>
    <lineage>
        <taxon>Bacteria</taxon>
        <taxon>Pseudomonadati</taxon>
        <taxon>Pseudomonadota</taxon>
        <taxon>Alphaproteobacteria</taxon>
        <taxon>Rhodospirillales</taxon>
        <taxon>Novispirillaceae</taxon>
        <taxon>Novispirillum</taxon>
    </lineage>
</organism>
<evidence type="ECO:0000256" key="8">
    <source>
        <dbReference type="ARBA" id="ARBA00023306"/>
    </source>
</evidence>
<dbReference type="RefSeq" id="WP_184265410.1">
    <property type="nucleotide sequence ID" value="NZ_JACIIX010000016.1"/>
</dbReference>
<keyword evidence="6 9" id="KW-0238">DNA-binding</keyword>
<dbReference type="GO" id="GO:0051301">
    <property type="term" value="P:cell division"/>
    <property type="evidence" value="ECO:0007669"/>
    <property type="project" value="UniProtKB-KW"/>
</dbReference>
<dbReference type="InterPro" id="IPR023009">
    <property type="entry name" value="Tyrosine_recombinase_XerC/XerD"/>
</dbReference>
<feature type="active site" evidence="9">
    <location>
        <position position="194"/>
    </location>
</feature>
<dbReference type="Pfam" id="PF00589">
    <property type="entry name" value="Phage_integrase"/>
    <property type="match status" value="1"/>
</dbReference>
<evidence type="ECO:0000256" key="7">
    <source>
        <dbReference type="ARBA" id="ARBA00023172"/>
    </source>
</evidence>
<evidence type="ECO:0000256" key="4">
    <source>
        <dbReference type="ARBA" id="ARBA00022829"/>
    </source>
</evidence>
<dbReference type="Pfam" id="PF02899">
    <property type="entry name" value="Phage_int_SAM_1"/>
    <property type="match status" value="1"/>
</dbReference>
<evidence type="ECO:0000256" key="5">
    <source>
        <dbReference type="ARBA" id="ARBA00022908"/>
    </source>
</evidence>
<gene>
    <name evidence="9" type="primary">xerC</name>
    <name evidence="12" type="ORF">FHS48_003523</name>
</gene>
<accession>A0A7W9ZIG4</accession>
<comment type="subcellular location">
    <subcellularLocation>
        <location evidence="1 9">Cytoplasm</location>
    </subcellularLocation>
</comment>
<evidence type="ECO:0000313" key="13">
    <source>
        <dbReference type="Proteomes" id="UP000544872"/>
    </source>
</evidence>
<dbReference type="InterPro" id="IPR010998">
    <property type="entry name" value="Integrase_recombinase_N"/>
</dbReference>
<feature type="active site" evidence="9">
    <location>
        <position position="288"/>
    </location>
</feature>
<keyword evidence="4 9" id="KW-0159">Chromosome partition</keyword>
<dbReference type="InterPro" id="IPR050090">
    <property type="entry name" value="Tyrosine_recombinase_XerCD"/>
</dbReference>
<dbReference type="InterPro" id="IPR002104">
    <property type="entry name" value="Integrase_catalytic"/>
</dbReference>
<dbReference type="InterPro" id="IPR004107">
    <property type="entry name" value="Integrase_SAM-like_N"/>
</dbReference>
<keyword evidence="13" id="KW-1185">Reference proteome</keyword>
<dbReference type="GO" id="GO:0007059">
    <property type="term" value="P:chromosome segregation"/>
    <property type="evidence" value="ECO:0007669"/>
    <property type="project" value="UniProtKB-UniRule"/>
</dbReference>
<comment type="similarity">
    <text evidence="9">Belongs to the 'phage' integrase family. XerC subfamily.</text>
</comment>
<dbReference type="InterPro" id="IPR011010">
    <property type="entry name" value="DNA_brk_join_enz"/>
</dbReference>
<feature type="active site" evidence="9">
    <location>
        <position position="262"/>
    </location>
</feature>